<name>A0A8X6F5P4_TRICU</name>
<dbReference type="Proteomes" id="UP000887116">
    <property type="component" value="Unassembled WGS sequence"/>
</dbReference>
<dbReference type="OrthoDB" id="10445459at2759"/>
<sequence>MHRIIKTVGDNASGSVSIIPDQGLRPLEVRGNQINDPFYVVSFGGGEERIQCFMPGITAFPLDAVEGHSEPLMARLET</sequence>
<keyword evidence="2" id="KW-1185">Reference proteome</keyword>
<dbReference type="AlphaFoldDB" id="A0A8X6F5P4"/>
<accession>A0A8X6F5P4</accession>
<protein>
    <submittedName>
        <fullName evidence="1">Uncharacterized protein</fullName>
    </submittedName>
</protein>
<evidence type="ECO:0000313" key="1">
    <source>
        <dbReference type="EMBL" id="GFQ71860.1"/>
    </source>
</evidence>
<organism evidence="1 2">
    <name type="scientific">Trichonephila clavata</name>
    <name type="common">Joro spider</name>
    <name type="synonym">Nephila clavata</name>
    <dbReference type="NCBI Taxonomy" id="2740835"/>
    <lineage>
        <taxon>Eukaryota</taxon>
        <taxon>Metazoa</taxon>
        <taxon>Ecdysozoa</taxon>
        <taxon>Arthropoda</taxon>
        <taxon>Chelicerata</taxon>
        <taxon>Arachnida</taxon>
        <taxon>Araneae</taxon>
        <taxon>Araneomorphae</taxon>
        <taxon>Entelegynae</taxon>
        <taxon>Araneoidea</taxon>
        <taxon>Nephilidae</taxon>
        <taxon>Trichonephila</taxon>
    </lineage>
</organism>
<reference evidence="1" key="1">
    <citation type="submission" date="2020-07" db="EMBL/GenBank/DDBJ databases">
        <title>Multicomponent nature underlies the extraordinary mechanical properties of spider dragline silk.</title>
        <authorList>
            <person name="Kono N."/>
            <person name="Nakamura H."/>
            <person name="Mori M."/>
            <person name="Yoshida Y."/>
            <person name="Ohtoshi R."/>
            <person name="Malay A.D."/>
            <person name="Moran D.A.P."/>
            <person name="Tomita M."/>
            <person name="Numata K."/>
            <person name="Arakawa K."/>
        </authorList>
    </citation>
    <scope>NUCLEOTIDE SEQUENCE</scope>
</reference>
<comment type="caution">
    <text evidence="1">The sequence shown here is derived from an EMBL/GenBank/DDBJ whole genome shotgun (WGS) entry which is preliminary data.</text>
</comment>
<evidence type="ECO:0000313" key="2">
    <source>
        <dbReference type="Proteomes" id="UP000887116"/>
    </source>
</evidence>
<dbReference type="EMBL" id="BMAO01021105">
    <property type="protein sequence ID" value="GFQ71860.1"/>
    <property type="molecule type" value="Genomic_DNA"/>
</dbReference>
<gene>
    <name evidence="1" type="ORF">TNCT_115461</name>
</gene>
<proteinExistence type="predicted"/>